<dbReference type="Pfam" id="PF00076">
    <property type="entry name" value="RRM_1"/>
    <property type="match status" value="1"/>
</dbReference>
<sequence length="829" mass="90751">MSFNPGDNPSITITRQSKTPESPRPVQPPQPANIPVLQNQNDLLFNLVTSHIKPPFAARNLTAMDLETENPVSEQLADATISTETEAQNDATLDLEKSLADEAEETATTEIAATEQVPDNENQSTSVVDQPAPVEMSEPISSNTQADQSSNSKEDQGATFSNPFTEADPEDEVKLEQPQPEINTTEPAGNEVNYQALLEQIVASSAAAVNTGATITADPLQQNPTALGLPNPPSTLPHAAAGLPPRPPPQDPSSIASSYATDQDPRLYQFPQAQTAIASASQPPSNLFQQSTFTNPGPNSSGLPPPPLPSFQQPLPNFQQQQQQFAPMPEYNDMHGARYDDEKKWPSQIQQMYEEFLRQEEVYTKDGAWDKFPAGSRLFVGNLPTELVTKRDIFNCFYRFGKIAQISIKQAYGFVQFMDKDACTAALQGEQGGKIKDRSMHLEVSKPPKSRGPGGVGGGPRNDRRRSRSPETRRPGSAGLGRNGRKVPSSDYRDEPRRRDDYRPGRSPSPRGFRRDDDYRDRSPGRHRNRSRSPRGRGSNYGRSPSPRRHSFDEDDGVPIPRRHPRDVPDVQLLLIDDLDKPFTDYLEKAFRDRGLRTAILYLPQVPISALVKRQIIEGVQAIVRLDRSSRNTGRIPIQVFDRSAGASNVRFDDYDNLDAGTAAELVVRAKAKEAAAVPQISSQYSATPAWVPPQQYGAAALQQALAQQPSIANLISSLDGPGLQNLLSAMQQPGANSAPQQQVPTQADIQALLGSLGRQNASQAMSPQAAPIGYGTFPPSQGLSQQPNYGSYPQGQPQQPAQYNQQYPNASSTPNVQGVLDRLGRWKQ</sequence>
<dbReference type="AlphaFoldDB" id="A0A8H3F4N2"/>
<keyword evidence="1" id="KW-0694">RNA-binding</keyword>
<name>A0A8H3F4N2_9LECA</name>
<accession>A0A8H3F4N2</accession>
<protein>
    <recommendedName>
        <fullName evidence="3">RRM domain-containing protein</fullName>
    </recommendedName>
</protein>
<feature type="region of interest" description="Disordered" evidence="2">
    <location>
        <begin position="102"/>
        <end position="191"/>
    </location>
</feature>
<feature type="compositionally biased region" description="Basic and acidic residues" evidence="2">
    <location>
        <begin position="491"/>
        <end position="504"/>
    </location>
</feature>
<feature type="compositionally biased region" description="Low complexity" evidence="2">
    <location>
        <begin position="786"/>
        <end position="811"/>
    </location>
</feature>
<evidence type="ECO:0000256" key="2">
    <source>
        <dbReference type="SAM" id="MobiDB-lite"/>
    </source>
</evidence>
<feature type="region of interest" description="Disordered" evidence="2">
    <location>
        <begin position="432"/>
        <end position="565"/>
    </location>
</feature>
<evidence type="ECO:0000313" key="5">
    <source>
        <dbReference type="Proteomes" id="UP000664169"/>
    </source>
</evidence>
<proteinExistence type="predicted"/>
<feature type="compositionally biased region" description="Polar residues" evidence="2">
    <location>
        <begin position="117"/>
        <end position="128"/>
    </location>
</feature>
<dbReference type="SMART" id="SM00360">
    <property type="entry name" value="RRM"/>
    <property type="match status" value="1"/>
</dbReference>
<evidence type="ECO:0000259" key="3">
    <source>
        <dbReference type="PROSITE" id="PS50102"/>
    </source>
</evidence>
<dbReference type="InterPro" id="IPR000504">
    <property type="entry name" value="RRM_dom"/>
</dbReference>
<feature type="compositionally biased region" description="Low complexity" evidence="2">
    <location>
        <begin position="536"/>
        <end position="545"/>
    </location>
</feature>
<dbReference type="EMBL" id="CAJPDQ010000012">
    <property type="protein sequence ID" value="CAF9917568.1"/>
    <property type="molecule type" value="Genomic_DNA"/>
</dbReference>
<feature type="domain" description="RRM" evidence="3">
    <location>
        <begin position="376"/>
        <end position="447"/>
    </location>
</feature>
<dbReference type="InterPro" id="IPR012677">
    <property type="entry name" value="Nucleotide-bd_a/b_plait_sf"/>
</dbReference>
<feature type="region of interest" description="Disordered" evidence="2">
    <location>
        <begin position="759"/>
        <end position="829"/>
    </location>
</feature>
<feature type="compositionally biased region" description="Basic and acidic residues" evidence="2">
    <location>
        <begin position="513"/>
        <end position="524"/>
    </location>
</feature>
<reference evidence="4" key="1">
    <citation type="submission" date="2021-03" db="EMBL/GenBank/DDBJ databases">
        <authorList>
            <person name="Tagirdzhanova G."/>
        </authorList>
    </citation>
    <scope>NUCLEOTIDE SEQUENCE</scope>
</reference>
<dbReference type="SUPFAM" id="SSF54928">
    <property type="entry name" value="RNA-binding domain, RBD"/>
    <property type="match status" value="1"/>
</dbReference>
<dbReference type="Proteomes" id="UP000664169">
    <property type="component" value="Unassembled WGS sequence"/>
</dbReference>
<keyword evidence="5" id="KW-1185">Reference proteome</keyword>
<feature type="region of interest" description="Disordered" evidence="2">
    <location>
        <begin position="216"/>
        <end position="262"/>
    </location>
</feature>
<dbReference type="PANTHER" id="PTHR23295:SF6">
    <property type="entry name" value="NEOSIN, ISOFORM A"/>
    <property type="match status" value="1"/>
</dbReference>
<dbReference type="PANTHER" id="PTHR23295">
    <property type="entry name" value="NUCLEAR RECEPTOR COACTIVATOR 5-RELATED"/>
    <property type="match status" value="1"/>
</dbReference>
<dbReference type="GO" id="GO:0003723">
    <property type="term" value="F:RNA binding"/>
    <property type="evidence" value="ECO:0007669"/>
    <property type="project" value="UniProtKB-UniRule"/>
</dbReference>
<dbReference type="InterPro" id="IPR035979">
    <property type="entry name" value="RBD_domain_sf"/>
</dbReference>
<feature type="compositionally biased region" description="Polar residues" evidence="2">
    <location>
        <begin position="1"/>
        <end position="19"/>
    </location>
</feature>
<organism evidence="4 5">
    <name type="scientific">Gomphillus americanus</name>
    <dbReference type="NCBI Taxonomy" id="1940652"/>
    <lineage>
        <taxon>Eukaryota</taxon>
        <taxon>Fungi</taxon>
        <taxon>Dikarya</taxon>
        <taxon>Ascomycota</taxon>
        <taxon>Pezizomycotina</taxon>
        <taxon>Lecanoromycetes</taxon>
        <taxon>OSLEUM clade</taxon>
        <taxon>Ostropomycetidae</taxon>
        <taxon>Ostropales</taxon>
        <taxon>Graphidaceae</taxon>
        <taxon>Gomphilloideae</taxon>
        <taxon>Gomphillus</taxon>
    </lineage>
</organism>
<feature type="region of interest" description="Disordered" evidence="2">
    <location>
        <begin position="276"/>
        <end position="322"/>
    </location>
</feature>
<evidence type="ECO:0000313" key="4">
    <source>
        <dbReference type="EMBL" id="CAF9917568.1"/>
    </source>
</evidence>
<dbReference type="InterPro" id="IPR052600">
    <property type="entry name" value="Nuc_rcpt_coact/corep"/>
</dbReference>
<feature type="compositionally biased region" description="Polar residues" evidence="2">
    <location>
        <begin position="276"/>
        <end position="294"/>
    </location>
</feature>
<dbReference type="OrthoDB" id="10044938at2759"/>
<feature type="region of interest" description="Disordered" evidence="2">
    <location>
        <begin position="1"/>
        <end position="34"/>
    </location>
</feature>
<feature type="compositionally biased region" description="Basic and acidic residues" evidence="2">
    <location>
        <begin position="433"/>
        <end position="446"/>
    </location>
</feature>
<dbReference type="PROSITE" id="PS50102">
    <property type="entry name" value="RRM"/>
    <property type="match status" value="1"/>
</dbReference>
<feature type="compositionally biased region" description="Pro residues" evidence="2">
    <location>
        <begin position="22"/>
        <end position="32"/>
    </location>
</feature>
<feature type="compositionally biased region" description="Polar residues" evidence="2">
    <location>
        <begin position="139"/>
        <end position="151"/>
    </location>
</feature>
<gene>
    <name evidence="4" type="ORF">GOMPHAMPRED_001309</name>
</gene>
<evidence type="ECO:0000256" key="1">
    <source>
        <dbReference type="PROSITE-ProRule" id="PRU00176"/>
    </source>
</evidence>
<dbReference type="Gene3D" id="3.30.70.330">
    <property type="match status" value="1"/>
</dbReference>
<comment type="caution">
    <text evidence="4">The sequence shown here is derived from an EMBL/GenBank/DDBJ whole genome shotgun (WGS) entry which is preliminary data.</text>
</comment>
<feature type="compositionally biased region" description="Polar residues" evidence="2">
    <location>
        <begin position="216"/>
        <end position="225"/>
    </location>
</feature>
<feature type="compositionally biased region" description="Low complexity" evidence="2">
    <location>
        <begin position="310"/>
        <end position="322"/>
    </location>
</feature>
<feature type="compositionally biased region" description="Basic residues" evidence="2">
    <location>
        <begin position="525"/>
        <end position="535"/>
    </location>
</feature>